<reference evidence="12" key="2">
    <citation type="submission" date="2019-06" db="EMBL/GenBank/DDBJ databases">
        <title>Genomics analysis of Aphanomyces spp. identifies a new class of oomycete effector associated with host adaptation.</title>
        <authorList>
            <person name="Gaulin E."/>
        </authorList>
    </citation>
    <scope>NUCLEOTIDE SEQUENCE</scope>
    <source>
        <strain evidence="12">CBS 578.67</strain>
    </source>
</reference>
<sequence>MVGSWHVAVIVFLCLSTCTIVRAYIYPTTPGNQDAVFAAINAYSLGQRAMEDRRLDDAVHHYERSIAAYTAFGPSYNNLAIVMLQKGFADEAYALHAQAAVFAEQESDWETFASAHNNLGFLVRRGHEKSYERCLLAIEHFDTALRVQSSQDVYISILYNKGSALYYIGQLDESQRVLAEVLALDPNHGSAHLDMGNIYFHQYVIVHPPSRHQHLRRGHLDKALEHQDILVQLGETIHDVTGALNNKGQFLKEIGLVQDALHVHEQALHLRPGDGNTLLNVITARRQLCTWDDADEWHDRLLALTTTEILNHTRPSLLPFDATLMAISDEIKKAVAVAHCPQWEQTLPLDRPPRQTLSSRLRVGYLGYDFRNHPMGQLTIGALEHHNHSRVHVSAFAYGPNDASEWRRRSEAAVDTFRDIHAASDIAAAAQIASDAIDIVVDLMAHTRGARVGIVGLRPAPIVVNYLGYPGTMGASFTDYAIVDRWVVPPTRAAATFTEKLVYLPQTYQVNDYDWAVPTVVDPQPSDHFVFCNFNTINKMEPLSFDTWMRILARVPRSVLWLLEPSQIDARIMQTFRAEAAARGINPVRLVFAPRMPRNQHLARLRDAHLFLDSFIYNAHTTASDMLWTHLPLVTLWGNTFASRVAGSLVSAALRRGGDDDEANRIWTTHSIKEYEDVAVQLATTHQHLLTQFRTRLAANLLEAPLFDAARTTSHLEHAYHCMASLGPHRMHIVVDPRDYGRRYNEQGLIEAQHAKVNQVLDRHHRRGELDRAEIGYRRLLALYPRHADAMHLLGLLYHQQNQPHDALPLMLESVAVAPDVGFFRGNLGEVLRTLNDTANAAEQFHLALVVDPNQPQVFINYMTLLNDAKHFSALVAVFDQYHELLLPLLEPVLQWDFHFQVSFAWSMLGLPEKSIACLESLLRRTPHPTPDIRIRTQYNLAALWGQRGDHERANAISMETVREENRLVFQPMQLPRHLFESPTRAAVVVIYCHEYGQSWWSQWGPHSIHAGVGGSEEAVIYLSRELAMLGYTVRVYGNPPNATVDEFGVEWLPHTAFDVNEPSDVFVAWRYHISTALAHSASLKFVWLHDMVGGASFTPSYVASVDGIFCLSQAHADSLSTAAQAKVIPTGNGLTTTAFVDGLNIPTHFVYGSSPGRGLETVLTAWPTIRHHLPNATLHVYYGFTPAFVQYAQESTAWRERMDQLLLQDGVSYIGLVDHETLAAGYATAGFYLYPTTYPETSCVSIMRAMAAGAIPITSKRGALAQVVGAFDLGPSEGLAGPMTDSWRDEWVASVIKAARQDTRVFRANMKAYAQETFLWSKIARQWRQIFTRNKDLV</sequence>
<evidence type="ECO:0000256" key="2">
    <source>
        <dbReference type="ARBA" id="ARBA00005386"/>
    </source>
</evidence>
<keyword evidence="7 8" id="KW-0802">TPR repeat</keyword>
<evidence type="ECO:0000256" key="1">
    <source>
        <dbReference type="ARBA" id="ARBA00004922"/>
    </source>
</evidence>
<feature type="chain" id="PRO_5036116490" description="protein O-GlcNAc transferase" evidence="9">
    <location>
        <begin position="24"/>
        <end position="1339"/>
    </location>
</feature>
<evidence type="ECO:0000256" key="6">
    <source>
        <dbReference type="ARBA" id="ARBA00022737"/>
    </source>
</evidence>
<evidence type="ECO:0000256" key="9">
    <source>
        <dbReference type="SAM" id="SignalP"/>
    </source>
</evidence>
<evidence type="ECO:0000256" key="4">
    <source>
        <dbReference type="ARBA" id="ARBA00022676"/>
    </source>
</evidence>
<comment type="similarity">
    <text evidence="2">Belongs to the glycosyltransferase 41 family. O-GlcNAc transferase subfamily.</text>
</comment>
<feature type="repeat" description="TPR" evidence="8">
    <location>
        <begin position="155"/>
        <end position="188"/>
    </location>
</feature>
<dbReference type="EMBL" id="VJMH01006957">
    <property type="protein sequence ID" value="KAF0687141.1"/>
    <property type="molecule type" value="Genomic_DNA"/>
</dbReference>
<dbReference type="InterPro" id="IPR011990">
    <property type="entry name" value="TPR-like_helical_dom_sf"/>
</dbReference>
<feature type="domain" description="O-GlcNAc transferase C-terminal" evidence="11">
    <location>
        <begin position="288"/>
        <end position="515"/>
    </location>
</feature>
<dbReference type="SUPFAM" id="SSF53756">
    <property type="entry name" value="UDP-Glycosyltransferase/glycogen phosphorylase"/>
    <property type="match status" value="1"/>
</dbReference>
<evidence type="ECO:0000256" key="7">
    <source>
        <dbReference type="ARBA" id="ARBA00022803"/>
    </source>
</evidence>
<organism evidence="13 14">
    <name type="scientific">Aphanomyces stellatus</name>
    <dbReference type="NCBI Taxonomy" id="120398"/>
    <lineage>
        <taxon>Eukaryota</taxon>
        <taxon>Sar</taxon>
        <taxon>Stramenopiles</taxon>
        <taxon>Oomycota</taxon>
        <taxon>Saprolegniomycetes</taxon>
        <taxon>Saprolegniales</taxon>
        <taxon>Verrucalvaceae</taxon>
        <taxon>Aphanomyces</taxon>
    </lineage>
</organism>
<dbReference type="InterPro" id="IPR019734">
    <property type="entry name" value="TPR_rpt"/>
</dbReference>
<dbReference type="Gene3D" id="3.40.50.2000">
    <property type="entry name" value="Glycogen Phosphorylase B"/>
    <property type="match status" value="2"/>
</dbReference>
<dbReference type="PANTHER" id="PTHR44998">
    <property type="match status" value="1"/>
</dbReference>
<dbReference type="SMART" id="SM00028">
    <property type="entry name" value="TPR"/>
    <property type="match status" value="5"/>
</dbReference>
<evidence type="ECO:0000259" key="10">
    <source>
        <dbReference type="Pfam" id="PF00534"/>
    </source>
</evidence>
<name>A0A485LHD2_9STRA</name>
<reference evidence="13 14" key="1">
    <citation type="submission" date="2019-03" db="EMBL/GenBank/DDBJ databases">
        <authorList>
            <person name="Gaulin E."/>
            <person name="Dumas B."/>
        </authorList>
    </citation>
    <scope>NUCLEOTIDE SEQUENCE [LARGE SCALE GENOMIC DNA]</scope>
    <source>
        <strain evidence="13">CBS 568.67</strain>
    </source>
</reference>
<dbReference type="Gene3D" id="3.40.50.11380">
    <property type="match status" value="1"/>
</dbReference>
<evidence type="ECO:0000313" key="13">
    <source>
        <dbReference type="EMBL" id="VFT97786.1"/>
    </source>
</evidence>
<keyword evidence="4" id="KW-0328">Glycosyltransferase</keyword>
<accession>A0A485LHD2</accession>
<evidence type="ECO:0000313" key="14">
    <source>
        <dbReference type="Proteomes" id="UP000332933"/>
    </source>
</evidence>
<feature type="domain" description="O-GlcNAc transferase C-terminal" evidence="11">
    <location>
        <begin position="525"/>
        <end position="714"/>
    </location>
</feature>
<dbReference type="Pfam" id="PF13432">
    <property type="entry name" value="TPR_16"/>
    <property type="match status" value="2"/>
</dbReference>
<evidence type="ECO:0000256" key="3">
    <source>
        <dbReference type="ARBA" id="ARBA00011970"/>
    </source>
</evidence>
<dbReference type="InterPro" id="IPR001296">
    <property type="entry name" value="Glyco_trans_1"/>
</dbReference>
<feature type="domain" description="Glycosyl transferase family 1" evidence="10">
    <location>
        <begin position="1158"/>
        <end position="1282"/>
    </location>
</feature>
<evidence type="ECO:0000256" key="8">
    <source>
        <dbReference type="PROSITE-ProRule" id="PRU00339"/>
    </source>
</evidence>
<evidence type="ECO:0000259" key="11">
    <source>
        <dbReference type="Pfam" id="PF13844"/>
    </source>
</evidence>
<evidence type="ECO:0000256" key="5">
    <source>
        <dbReference type="ARBA" id="ARBA00022679"/>
    </source>
</evidence>
<keyword evidence="9" id="KW-0732">Signal</keyword>
<dbReference type="Proteomes" id="UP000332933">
    <property type="component" value="Unassembled WGS sequence"/>
</dbReference>
<keyword evidence="5" id="KW-0808">Transferase</keyword>
<protein>
    <recommendedName>
        <fullName evidence="3">protein O-GlcNAc transferase</fullName>
        <ecNumber evidence="3">2.4.1.255</ecNumber>
    </recommendedName>
</protein>
<keyword evidence="6" id="KW-0677">Repeat</keyword>
<dbReference type="SUPFAM" id="SSF48452">
    <property type="entry name" value="TPR-like"/>
    <property type="match status" value="2"/>
</dbReference>
<dbReference type="GO" id="GO:0097363">
    <property type="term" value="F:protein O-acetylglucosaminyltransferase activity"/>
    <property type="evidence" value="ECO:0007669"/>
    <property type="project" value="UniProtKB-EC"/>
</dbReference>
<feature type="signal peptide" evidence="9">
    <location>
        <begin position="1"/>
        <end position="23"/>
    </location>
</feature>
<dbReference type="GO" id="GO:0006493">
    <property type="term" value="P:protein O-linked glycosylation"/>
    <property type="evidence" value="ECO:0007669"/>
    <property type="project" value="TreeGrafter"/>
</dbReference>
<dbReference type="PANTHER" id="PTHR44998:SF1">
    <property type="entry name" value="UDP-N-ACETYLGLUCOSAMINE--PEPTIDE N-ACETYLGLUCOSAMINYLTRANSFERASE 110 KDA SUBUNIT"/>
    <property type="match status" value="1"/>
</dbReference>
<gene>
    <name evidence="13" type="primary">Aste57867_21112</name>
    <name evidence="12" type="ORF">As57867_021044</name>
    <name evidence="13" type="ORF">ASTE57867_21112</name>
</gene>
<keyword evidence="14" id="KW-1185">Reference proteome</keyword>
<dbReference type="Pfam" id="PF00534">
    <property type="entry name" value="Glycos_transf_1"/>
    <property type="match status" value="1"/>
</dbReference>
<dbReference type="EC" id="2.4.1.255" evidence="3"/>
<dbReference type="EMBL" id="CAADRA010006983">
    <property type="protein sequence ID" value="VFT97786.1"/>
    <property type="molecule type" value="Genomic_DNA"/>
</dbReference>
<dbReference type="Pfam" id="PF13844">
    <property type="entry name" value="Glyco_transf_41"/>
    <property type="match status" value="2"/>
</dbReference>
<dbReference type="Gene3D" id="1.25.40.10">
    <property type="entry name" value="Tetratricopeptide repeat domain"/>
    <property type="match status" value="3"/>
</dbReference>
<dbReference type="PROSITE" id="PS50005">
    <property type="entry name" value="TPR"/>
    <property type="match status" value="1"/>
</dbReference>
<evidence type="ECO:0000313" key="12">
    <source>
        <dbReference type="EMBL" id="KAF0687141.1"/>
    </source>
</evidence>
<dbReference type="InterPro" id="IPR029489">
    <property type="entry name" value="OGT/SEC/SPY_C"/>
</dbReference>
<proteinExistence type="inferred from homology"/>
<comment type="pathway">
    <text evidence="1">Protein modification; protein glycosylation.</text>
</comment>
<dbReference type="OrthoDB" id="9991317at2759"/>